<evidence type="ECO:0000313" key="15">
    <source>
        <dbReference type="Proteomes" id="UP000322876"/>
    </source>
</evidence>
<dbReference type="GO" id="GO:0006285">
    <property type="term" value="P:base-excision repair, AP site formation"/>
    <property type="evidence" value="ECO:0007669"/>
    <property type="project" value="TreeGrafter"/>
</dbReference>
<keyword evidence="15" id="KW-1185">Reference proteome</keyword>
<evidence type="ECO:0000256" key="5">
    <source>
        <dbReference type="ARBA" id="ARBA00022801"/>
    </source>
</evidence>
<dbReference type="InterPro" id="IPR011257">
    <property type="entry name" value="DNA_glycosylase"/>
</dbReference>
<dbReference type="PANTHER" id="PTHR10359">
    <property type="entry name" value="A/G-SPECIFIC ADENINE GLYCOSYLASE/ENDONUCLEASE III"/>
    <property type="match status" value="1"/>
</dbReference>
<dbReference type="HAMAP" id="MF_00942">
    <property type="entry name" value="Nth"/>
    <property type="match status" value="1"/>
</dbReference>
<dbReference type="CDD" id="cd00056">
    <property type="entry name" value="ENDO3c"/>
    <property type="match status" value="1"/>
</dbReference>
<dbReference type="RefSeq" id="WP_149265911.1">
    <property type="nucleotide sequence ID" value="NZ_VFJB01000004.1"/>
</dbReference>
<evidence type="ECO:0000256" key="12">
    <source>
        <dbReference type="HAMAP-Rule" id="MF_00942"/>
    </source>
</evidence>
<comment type="similarity">
    <text evidence="1 12">Belongs to the Nth/MutY family.</text>
</comment>
<dbReference type="InterPro" id="IPR004035">
    <property type="entry name" value="Endouclease-III_FeS-bd_BS"/>
</dbReference>
<dbReference type="SMART" id="SM00478">
    <property type="entry name" value="ENDO3c"/>
    <property type="match status" value="1"/>
</dbReference>
<dbReference type="PROSITE" id="PS00764">
    <property type="entry name" value="ENDONUCLEASE_III_1"/>
    <property type="match status" value="1"/>
</dbReference>
<feature type="binding site" evidence="12">
    <location>
        <position position="199"/>
    </location>
    <ligand>
        <name>[4Fe-4S] cluster</name>
        <dbReference type="ChEBI" id="CHEBI:49883"/>
    </ligand>
</feature>
<dbReference type="Gene3D" id="1.10.1670.10">
    <property type="entry name" value="Helix-hairpin-Helix base-excision DNA repair enzymes (C-terminal)"/>
    <property type="match status" value="1"/>
</dbReference>
<organism evidence="14 15">
    <name type="scientific">Deferribacter autotrophicus</name>
    <dbReference type="NCBI Taxonomy" id="500465"/>
    <lineage>
        <taxon>Bacteria</taxon>
        <taxon>Pseudomonadati</taxon>
        <taxon>Deferribacterota</taxon>
        <taxon>Deferribacteres</taxon>
        <taxon>Deferribacterales</taxon>
        <taxon>Deferribacteraceae</taxon>
        <taxon>Deferribacter</taxon>
    </lineage>
</organism>
<keyword evidence="4 12" id="KW-0227">DNA damage</keyword>
<evidence type="ECO:0000256" key="2">
    <source>
        <dbReference type="ARBA" id="ARBA00022485"/>
    </source>
</evidence>
<evidence type="ECO:0000256" key="6">
    <source>
        <dbReference type="ARBA" id="ARBA00023004"/>
    </source>
</evidence>
<keyword evidence="10 12" id="KW-0456">Lyase</keyword>
<keyword evidence="5 12" id="KW-0378">Hydrolase</keyword>
<dbReference type="GO" id="GO:0003677">
    <property type="term" value="F:DNA binding"/>
    <property type="evidence" value="ECO:0007669"/>
    <property type="project" value="UniProtKB-UniRule"/>
</dbReference>
<dbReference type="GO" id="GO:0051539">
    <property type="term" value="F:4 iron, 4 sulfur cluster binding"/>
    <property type="evidence" value="ECO:0007669"/>
    <property type="project" value="UniProtKB-UniRule"/>
</dbReference>
<evidence type="ECO:0000256" key="7">
    <source>
        <dbReference type="ARBA" id="ARBA00023014"/>
    </source>
</evidence>
<keyword evidence="14" id="KW-0540">Nuclease</keyword>
<evidence type="ECO:0000256" key="10">
    <source>
        <dbReference type="ARBA" id="ARBA00023239"/>
    </source>
</evidence>
<keyword evidence="7 12" id="KW-0411">Iron-sulfur</keyword>
<dbReference type="InterPro" id="IPR003651">
    <property type="entry name" value="Endonuclease3_FeS-loop_motif"/>
</dbReference>
<dbReference type="Gene3D" id="1.10.340.30">
    <property type="entry name" value="Hypothetical protein, domain 2"/>
    <property type="match status" value="1"/>
</dbReference>
<evidence type="ECO:0000313" key="14">
    <source>
        <dbReference type="EMBL" id="KAA0258354.1"/>
    </source>
</evidence>
<dbReference type="AlphaFoldDB" id="A0A5A8F4N3"/>
<dbReference type="Proteomes" id="UP000322876">
    <property type="component" value="Unassembled WGS sequence"/>
</dbReference>
<dbReference type="OrthoDB" id="9800977at2"/>
<feature type="binding site" evidence="12">
    <location>
        <position position="196"/>
    </location>
    <ligand>
        <name>[4Fe-4S] cluster</name>
        <dbReference type="ChEBI" id="CHEBI:49883"/>
    </ligand>
</feature>
<feature type="binding site" evidence="12">
    <location>
        <position position="189"/>
    </location>
    <ligand>
        <name>[4Fe-4S] cluster</name>
        <dbReference type="ChEBI" id="CHEBI:49883"/>
    </ligand>
</feature>
<gene>
    <name evidence="12 14" type="primary">nth</name>
    <name evidence="14" type="ORF">FHQ18_04125</name>
</gene>
<keyword evidence="6 12" id="KW-0408">Iron</keyword>
<dbReference type="GO" id="GO:0046872">
    <property type="term" value="F:metal ion binding"/>
    <property type="evidence" value="ECO:0007669"/>
    <property type="project" value="UniProtKB-KW"/>
</dbReference>
<sequence length="215" mass="24905">MINKKKIVEELIRFLDERYSDAKCSLDYVNPFQLLIATILSAQCTDERVNKVTCTLFKKYRSFEDFARADIEEFMEDIKPTGFYRNKAKNIKKLSEIVVEKYDGKMPEDIDELVKLPGIGRKTANVVLGNCFGKPGIVVDTHVKRISQRLGLTDNDNPDKIERDLMELIPEEKWTKWSHQMIEFGRDICSARKPKCESCPLSKYCGFYLDKKGVM</sequence>
<dbReference type="EC" id="4.2.99.18" evidence="12"/>
<feature type="domain" description="HhH-GPD" evidence="13">
    <location>
        <begin position="40"/>
        <end position="187"/>
    </location>
</feature>
<dbReference type="PIRSF" id="PIRSF001435">
    <property type="entry name" value="Nth"/>
    <property type="match status" value="1"/>
</dbReference>
<feature type="binding site" evidence="12">
    <location>
        <position position="205"/>
    </location>
    <ligand>
        <name>[4Fe-4S] cluster</name>
        <dbReference type="ChEBI" id="CHEBI:49883"/>
    </ligand>
</feature>
<dbReference type="EMBL" id="VFJB01000004">
    <property type="protein sequence ID" value="KAA0258354.1"/>
    <property type="molecule type" value="Genomic_DNA"/>
</dbReference>
<evidence type="ECO:0000256" key="11">
    <source>
        <dbReference type="ARBA" id="ARBA00023295"/>
    </source>
</evidence>
<evidence type="ECO:0000256" key="1">
    <source>
        <dbReference type="ARBA" id="ARBA00008343"/>
    </source>
</evidence>
<reference evidence="14 15" key="1">
    <citation type="submission" date="2019-06" db="EMBL/GenBank/DDBJ databases">
        <title>Genomic insights into carbon and energy metabolism of Deferribacter autotrophicus revealed new metabolic traits in the phylum Deferribacteres.</title>
        <authorList>
            <person name="Slobodkin A.I."/>
            <person name="Slobodkina G.B."/>
            <person name="Allioux M."/>
            <person name="Alain K."/>
            <person name="Jebbar M."/>
            <person name="Shadrin V."/>
            <person name="Kublanov I.V."/>
            <person name="Toshchakov S.V."/>
            <person name="Bonch-Osmolovskaya E.A."/>
        </authorList>
    </citation>
    <scope>NUCLEOTIDE SEQUENCE [LARGE SCALE GENOMIC DNA]</scope>
    <source>
        <strain evidence="14 15">SL50</strain>
    </source>
</reference>
<comment type="cofactor">
    <cofactor evidence="12">
        <name>[4Fe-4S] cluster</name>
        <dbReference type="ChEBI" id="CHEBI:49883"/>
    </cofactor>
    <text evidence="12">Binds 1 [4Fe-4S] cluster.</text>
</comment>
<dbReference type="GO" id="GO:0019104">
    <property type="term" value="F:DNA N-glycosylase activity"/>
    <property type="evidence" value="ECO:0007669"/>
    <property type="project" value="UniProtKB-UniRule"/>
</dbReference>
<keyword evidence="8 12" id="KW-0238">DNA-binding</keyword>
<keyword evidence="11 12" id="KW-0326">Glycosidase</keyword>
<dbReference type="InterPro" id="IPR000445">
    <property type="entry name" value="HhH_motif"/>
</dbReference>
<name>A0A5A8F4N3_9BACT</name>
<dbReference type="Pfam" id="PF00730">
    <property type="entry name" value="HhH-GPD"/>
    <property type="match status" value="1"/>
</dbReference>
<comment type="caution">
    <text evidence="14">The sequence shown here is derived from an EMBL/GenBank/DDBJ whole genome shotgun (WGS) entry which is preliminary data.</text>
</comment>
<dbReference type="InterPro" id="IPR003265">
    <property type="entry name" value="HhH-GPD_domain"/>
</dbReference>
<evidence type="ECO:0000256" key="8">
    <source>
        <dbReference type="ARBA" id="ARBA00023125"/>
    </source>
</evidence>
<protein>
    <recommendedName>
        <fullName evidence="12">Endonuclease III</fullName>
        <ecNumber evidence="12">4.2.99.18</ecNumber>
    </recommendedName>
    <alternativeName>
        <fullName evidence="12">DNA-(apurinic or apyrimidinic site) lyase</fullName>
    </alternativeName>
</protein>
<evidence type="ECO:0000256" key="9">
    <source>
        <dbReference type="ARBA" id="ARBA00023204"/>
    </source>
</evidence>
<evidence type="ECO:0000256" key="4">
    <source>
        <dbReference type="ARBA" id="ARBA00022763"/>
    </source>
</evidence>
<dbReference type="SMART" id="SM00525">
    <property type="entry name" value="FES"/>
    <property type="match status" value="1"/>
</dbReference>
<evidence type="ECO:0000256" key="3">
    <source>
        <dbReference type="ARBA" id="ARBA00022723"/>
    </source>
</evidence>
<comment type="catalytic activity">
    <reaction evidence="12">
        <text>2'-deoxyribonucleotide-(2'-deoxyribose 5'-phosphate)-2'-deoxyribonucleotide-DNA = a 3'-end 2'-deoxyribonucleotide-(2,3-dehydro-2,3-deoxyribose 5'-phosphate)-DNA + a 5'-end 5'-phospho-2'-deoxyribonucleoside-DNA + H(+)</text>
        <dbReference type="Rhea" id="RHEA:66592"/>
        <dbReference type="Rhea" id="RHEA-COMP:13180"/>
        <dbReference type="Rhea" id="RHEA-COMP:16897"/>
        <dbReference type="Rhea" id="RHEA-COMP:17067"/>
        <dbReference type="ChEBI" id="CHEBI:15378"/>
        <dbReference type="ChEBI" id="CHEBI:136412"/>
        <dbReference type="ChEBI" id="CHEBI:157695"/>
        <dbReference type="ChEBI" id="CHEBI:167181"/>
        <dbReference type="EC" id="4.2.99.18"/>
    </reaction>
</comment>
<keyword evidence="14" id="KW-0255">Endonuclease</keyword>
<dbReference type="InterPro" id="IPR005759">
    <property type="entry name" value="Nth"/>
</dbReference>
<accession>A0A5A8F4N3</accession>
<dbReference type="Pfam" id="PF00633">
    <property type="entry name" value="HHH"/>
    <property type="match status" value="1"/>
</dbReference>
<dbReference type="PANTHER" id="PTHR10359:SF18">
    <property type="entry name" value="ENDONUCLEASE III"/>
    <property type="match status" value="1"/>
</dbReference>
<dbReference type="InterPro" id="IPR023170">
    <property type="entry name" value="HhH_base_excis_C"/>
</dbReference>
<dbReference type="FunFam" id="1.10.340.30:FF:000001">
    <property type="entry name" value="Endonuclease III"/>
    <property type="match status" value="1"/>
</dbReference>
<dbReference type="SUPFAM" id="SSF48150">
    <property type="entry name" value="DNA-glycosylase"/>
    <property type="match status" value="1"/>
</dbReference>
<proteinExistence type="inferred from homology"/>
<keyword evidence="9 12" id="KW-0234">DNA repair</keyword>
<dbReference type="Pfam" id="PF10576">
    <property type="entry name" value="EndIII_4Fe-2S"/>
    <property type="match status" value="1"/>
</dbReference>
<dbReference type="NCBIfam" id="TIGR01083">
    <property type="entry name" value="nth"/>
    <property type="match status" value="1"/>
</dbReference>
<comment type="function">
    <text evidence="12">DNA repair enzyme that has both DNA N-glycosylase activity and AP-lyase activity. The DNA N-glycosylase activity releases various damaged pyrimidines from DNA by cleaving the N-glycosidic bond, leaving an AP (apurinic/apyrimidinic) site. The AP-lyase activity cleaves the phosphodiester bond 3' to the AP site by a beta-elimination, leaving a 3'-terminal unsaturated sugar and a product with a terminal 5'-phosphate.</text>
</comment>
<keyword evidence="3 12" id="KW-0479">Metal-binding</keyword>
<evidence type="ECO:0000259" key="13">
    <source>
        <dbReference type="SMART" id="SM00478"/>
    </source>
</evidence>
<keyword evidence="2 12" id="KW-0004">4Fe-4S</keyword>
<dbReference type="GO" id="GO:0140078">
    <property type="term" value="F:class I DNA-(apurinic or apyrimidinic site) endonuclease activity"/>
    <property type="evidence" value="ECO:0007669"/>
    <property type="project" value="UniProtKB-EC"/>
</dbReference>
<dbReference type="FunFam" id="1.10.1670.10:FF:000001">
    <property type="entry name" value="Endonuclease III"/>
    <property type="match status" value="1"/>
</dbReference>